<keyword evidence="3" id="KW-1185">Reference proteome</keyword>
<sequence>MSQRLDYAAHSKSLVDKLVALSAATKKEGSIERGLLHLVDIRASQINGCAFCLDMHSKEAKIDGERELRLYHVAVWRESPLFSARERAVLEWTEAVTKLGEHGVADEIYARVREQLSEKEIADLTFAIVTINAWNRLAIAFRAVPGSADAAYGLGRAGLQ</sequence>
<dbReference type="Pfam" id="PF02627">
    <property type="entry name" value="CMD"/>
    <property type="match status" value="1"/>
</dbReference>
<dbReference type="Proteomes" id="UP001499951">
    <property type="component" value="Unassembled WGS sequence"/>
</dbReference>
<name>A0ABN1F1C8_9PROT</name>
<dbReference type="RefSeq" id="WP_166936947.1">
    <property type="nucleotide sequence ID" value="NZ_BAAADD010000008.1"/>
</dbReference>
<evidence type="ECO:0000259" key="1">
    <source>
        <dbReference type="Pfam" id="PF02627"/>
    </source>
</evidence>
<dbReference type="NCBIfam" id="TIGR00778">
    <property type="entry name" value="ahpD_dom"/>
    <property type="match status" value="1"/>
</dbReference>
<evidence type="ECO:0000313" key="2">
    <source>
        <dbReference type="EMBL" id="GAA0579800.1"/>
    </source>
</evidence>
<comment type="caution">
    <text evidence="2">The sequence shown here is derived from an EMBL/GenBank/DDBJ whole genome shotgun (WGS) entry which is preliminary data.</text>
</comment>
<organism evidence="2 3">
    <name type="scientific">Rhizomicrobium electricum</name>
    <dbReference type="NCBI Taxonomy" id="480070"/>
    <lineage>
        <taxon>Bacteria</taxon>
        <taxon>Pseudomonadati</taxon>
        <taxon>Pseudomonadota</taxon>
        <taxon>Alphaproteobacteria</taxon>
        <taxon>Micropepsales</taxon>
        <taxon>Micropepsaceae</taxon>
        <taxon>Rhizomicrobium</taxon>
    </lineage>
</organism>
<dbReference type="Gene3D" id="1.20.1290.10">
    <property type="entry name" value="AhpD-like"/>
    <property type="match status" value="1"/>
</dbReference>
<gene>
    <name evidence="2" type="ORF">GCM10008942_30870</name>
</gene>
<dbReference type="EMBL" id="BAAADD010000008">
    <property type="protein sequence ID" value="GAA0579800.1"/>
    <property type="molecule type" value="Genomic_DNA"/>
</dbReference>
<dbReference type="SUPFAM" id="SSF69118">
    <property type="entry name" value="AhpD-like"/>
    <property type="match status" value="1"/>
</dbReference>
<dbReference type="PANTHER" id="PTHR34846:SF10">
    <property type="entry name" value="CYTOPLASMIC PROTEIN"/>
    <property type="match status" value="1"/>
</dbReference>
<feature type="domain" description="Carboxymuconolactone decarboxylase-like" evidence="1">
    <location>
        <begin position="17"/>
        <end position="95"/>
    </location>
</feature>
<accession>A0ABN1F1C8</accession>
<protein>
    <submittedName>
        <fullName evidence="2">Carboxymuconolactone decarboxylase family protein</fullName>
    </submittedName>
</protein>
<reference evidence="2 3" key="1">
    <citation type="journal article" date="2019" name="Int. J. Syst. Evol. Microbiol.">
        <title>The Global Catalogue of Microorganisms (GCM) 10K type strain sequencing project: providing services to taxonomists for standard genome sequencing and annotation.</title>
        <authorList>
            <consortium name="The Broad Institute Genomics Platform"/>
            <consortium name="The Broad Institute Genome Sequencing Center for Infectious Disease"/>
            <person name="Wu L."/>
            <person name="Ma J."/>
        </authorList>
    </citation>
    <scope>NUCLEOTIDE SEQUENCE [LARGE SCALE GENOMIC DNA]</scope>
    <source>
        <strain evidence="2 3">JCM 15089</strain>
    </source>
</reference>
<evidence type="ECO:0000313" key="3">
    <source>
        <dbReference type="Proteomes" id="UP001499951"/>
    </source>
</evidence>
<dbReference type="PANTHER" id="PTHR34846">
    <property type="entry name" value="4-CARBOXYMUCONOLACTONE DECARBOXYLASE FAMILY PROTEIN (AFU_ORTHOLOGUE AFUA_6G11590)"/>
    <property type="match status" value="1"/>
</dbReference>
<proteinExistence type="predicted"/>
<dbReference type="InterPro" id="IPR004675">
    <property type="entry name" value="AhpD_core"/>
</dbReference>
<dbReference type="InterPro" id="IPR003779">
    <property type="entry name" value="CMD-like"/>
</dbReference>
<dbReference type="InterPro" id="IPR029032">
    <property type="entry name" value="AhpD-like"/>
</dbReference>